<organism evidence="2 3">
    <name type="scientific">Mollisia scopiformis</name>
    <name type="common">Conifer needle endophyte fungus</name>
    <name type="synonym">Phialocephala scopiformis</name>
    <dbReference type="NCBI Taxonomy" id="149040"/>
    <lineage>
        <taxon>Eukaryota</taxon>
        <taxon>Fungi</taxon>
        <taxon>Dikarya</taxon>
        <taxon>Ascomycota</taxon>
        <taxon>Pezizomycotina</taxon>
        <taxon>Leotiomycetes</taxon>
        <taxon>Helotiales</taxon>
        <taxon>Mollisiaceae</taxon>
        <taxon>Mollisia</taxon>
    </lineage>
</organism>
<keyword evidence="3" id="KW-1185">Reference proteome</keyword>
<dbReference type="Proteomes" id="UP000070700">
    <property type="component" value="Unassembled WGS sequence"/>
</dbReference>
<dbReference type="PANTHER" id="PTHR41390:SF1">
    <property type="entry name" value="NADH-UBIQUINONE OXIDOREDUCTASE 213 KDA SUBUNIT"/>
    <property type="match status" value="1"/>
</dbReference>
<dbReference type="STRING" id="149040.A0A194XPM8"/>
<dbReference type="KEGG" id="psco:LY89DRAFT_681491"/>
<feature type="region of interest" description="Disordered" evidence="1">
    <location>
        <begin position="12"/>
        <end position="32"/>
    </location>
</feature>
<evidence type="ECO:0000313" key="3">
    <source>
        <dbReference type="Proteomes" id="UP000070700"/>
    </source>
</evidence>
<reference evidence="2 3" key="1">
    <citation type="submission" date="2015-10" db="EMBL/GenBank/DDBJ databases">
        <title>Full genome of DAOMC 229536 Phialocephala scopiformis, a fungal endophyte of spruce producing the potent anti-insectan compound rugulosin.</title>
        <authorList>
            <consortium name="DOE Joint Genome Institute"/>
            <person name="Walker A.K."/>
            <person name="Frasz S.L."/>
            <person name="Seifert K.A."/>
            <person name="Miller J.D."/>
            <person name="Mondo S.J."/>
            <person name="Labutti K."/>
            <person name="Lipzen A."/>
            <person name="Dockter R."/>
            <person name="Kennedy M."/>
            <person name="Grigoriev I.V."/>
            <person name="Spatafora J.W."/>
        </authorList>
    </citation>
    <scope>NUCLEOTIDE SEQUENCE [LARGE SCALE GENOMIC DNA]</scope>
    <source>
        <strain evidence="2 3">CBS 120377</strain>
    </source>
</reference>
<feature type="region of interest" description="Disordered" evidence="1">
    <location>
        <begin position="217"/>
        <end position="236"/>
    </location>
</feature>
<dbReference type="EMBL" id="KQ947407">
    <property type="protein sequence ID" value="KUJ22205.1"/>
    <property type="molecule type" value="Genomic_DNA"/>
</dbReference>
<dbReference type="AlphaFoldDB" id="A0A194XPM8"/>
<accession>A0A194XPM8</accession>
<protein>
    <submittedName>
        <fullName evidence="2">Uncharacterized protein</fullName>
    </submittedName>
</protein>
<dbReference type="InParanoid" id="A0A194XPM8"/>
<dbReference type="GeneID" id="28824033"/>
<evidence type="ECO:0000313" key="2">
    <source>
        <dbReference type="EMBL" id="KUJ22205.1"/>
    </source>
</evidence>
<dbReference type="PANTHER" id="PTHR41390">
    <property type="entry name" value="CHROMOSOME 7, WHOLE GENOME SHOTGUN SEQUENCE"/>
    <property type="match status" value="1"/>
</dbReference>
<dbReference type="OrthoDB" id="5565730at2759"/>
<evidence type="ECO:0000256" key="1">
    <source>
        <dbReference type="SAM" id="MobiDB-lite"/>
    </source>
</evidence>
<dbReference type="RefSeq" id="XP_018076560.1">
    <property type="nucleotide sequence ID" value="XM_018214307.1"/>
</dbReference>
<gene>
    <name evidence="2" type="ORF">LY89DRAFT_681491</name>
</gene>
<proteinExistence type="predicted"/>
<name>A0A194XPM8_MOLSC</name>
<sequence>MQPNACSIKKIKDDMTATPQSGEDSEGHRKRNGLPPEVIEIIWPALQVGGLSGLSGLTLGAFAGVMRSSPPALFAMAAGIQWFTLGTTIWASRGFVLHAWGKEKVTPREKISASAIAGAIGGTAGGLLRGRKNVIPGATMVALFGATGQYLYNVADARKTTLAGKPESAKNSWLDSKWSPMKVLSDQDYENMLREKLLRVNAEIALVDDNIEALRAQEQKQKAKGRPDVENPRPAK</sequence>